<evidence type="ECO:0000256" key="3">
    <source>
        <dbReference type="ARBA" id="ARBA00005323"/>
    </source>
</evidence>
<dbReference type="Gene3D" id="3.10.20.70">
    <property type="entry name" value="Glutamine synthetase, N-terminal domain"/>
    <property type="match status" value="1"/>
</dbReference>
<keyword evidence="11" id="KW-0067">ATP-binding</keyword>
<evidence type="ECO:0000313" key="23">
    <source>
        <dbReference type="Proteomes" id="UP000465221"/>
    </source>
</evidence>
<dbReference type="GO" id="GO:0006542">
    <property type="term" value="P:glutamine biosynthetic process"/>
    <property type="evidence" value="ECO:0007669"/>
    <property type="project" value="InterPro"/>
</dbReference>
<organism evidence="22 23">
    <name type="scientific">Aspergillus udagawae</name>
    <dbReference type="NCBI Taxonomy" id="91492"/>
    <lineage>
        <taxon>Eukaryota</taxon>
        <taxon>Fungi</taxon>
        <taxon>Dikarya</taxon>
        <taxon>Ascomycota</taxon>
        <taxon>Pezizomycotina</taxon>
        <taxon>Eurotiomycetes</taxon>
        <taxon>Eurotiomycetidae</taxon>
        <taxon>Eurotiales</taxon>
        <taxon>Aspergillaceae</taxon>
        <taxon>Aspergillus</taxon>
        <taxon>Aspergillus subgen. Fumigati</taxon>
    </lineage>
</organism>
<dbReference type="PANTHER" id="PTHR43785:SF12">
    <property type="entry name" value="TYPE-1 GLUTAMINE SYNTHETASE 2"/>
    <property type="match status" value="1"/>
</dbReference>
<evidence type="ECO:0000256" key="11">
    <source>
        <dbReference type="ARBA" id="ARBA00022840"/>
    </source>
</evidence>
<evidence type="ECO:0000256" key="12">
    <source>
        <dbReference type="ARBA" id="ARBA00022898"/>
    </source>
</evidence>
<evidence type="ECO:0000259" key="21">
    <source>
        <dbReference type="PROSITE" id="PS51987"/>
    </source>
</evidence>
<dbReference type="FunFam" id="3.20.20.10:FF:000016">
    <property type="entry name" value="D-serine dehydratase"/>
    <property type="match status" value="1"/>
</dbReference>
<dbReference type="SMART" id="SM01230">
    <property type="entry name" value="Gln-synt_C"/>
    <property type="match status" value="1"/>
</dbReference>
<evidence type="ECO:0000256" key="7">
    <source>
        <dbReference type="ARBA" id="ARBA00022598"/>
    </source>
</evidence>
<dbReference type="FunFam" id="3.10.20.70:FF:000013">
    <property type="entry name" value="Glutamine synthetase bacteria"/>
    <property type="match status" value="1"/>
</dbReference>
<dbReference type="SUPFAM" id="SSF55931">
    <property type="entry name" value="Glutamine synthetase/guanido kinase"/>
    <property type="match status" value="1"/>
</dbReference>
<dbReference type="GO" id="GO:0009636">
    <property type="term" value="P:response to toxic substance"/>
    <property type="evidence" value="ECO:0007669"/>
    <property type="project" value="UniProtKB-KW"/>
</dbReference>
<keyword evidence="12" id="KW-0663">Pyridoxal phosphate</keyword>
<accession>A0A8H3RK68</accession>
<evidence type="ECO:0000256" key="13">
    <source>
        <dbReference type="ARBA" id="ARBA00023239"/>
    </source>
</evidence>
<evidence type="ECO:0000256" key="16">
    <source>
        <dbReference type="ARBA" id="ARBA00066349"/>
    </source>
</evidence>
<dbReference type="CDD" id="cd06817">
    <property type="entry name" value="PLPDE_III_DSD"/>
    <property type="match status" value="1"/>
</dbReference>
<dbReference type="GO" id="GO:0008721">
    <property type="term" value="F:D-serine ammonia-lyase activity"/>
    <property type="evidence" value="ECO:0007669"/>
    <property type="project" value="UniProtKB-EC"/>
</dbReference>
<comment type="catalytic activity">
    <reaction evidence="14">
        <text>D-serine = pyruvate + NH4(+)</text>
        <dbReference type="Rhea" id="RHEA:13977"/>
        <dbReference type="ChEBI" id="CHEBI:15361"/>
        <dbReference type="ChEBI" id="CHEBI:28938"/>
        <dbReference type="ChEBI" id="CHEBI:35247"/>
        <dbReference type="EC" id="4.3.1.18"/>
    </reaction>
    <physiologicalReaction direction="left-to-right" evidence="14">
        <dbReference type="Rhea" id="RHEA:13978"/>
    </physiologicalReaction>
</comment>
<comment type="caution">
    <text evidence="22">The sequence shown here is derived from an EMBL/GenBank/DDBJ whole genome shotgun (WGS) entry which is preliminary data.</text>
</comment>
<dbReference type="Proteomes" id="UP000465221">
    <property type="component" value="Unassembled WGS sequence"/>
</dbReference>
<dbReference type="SMART" id="SM01119">
    <property type="entry name" value="D-ser_dehydrat"/>
    <property type="match status" value="1"/>
</dbReference>
<name>A0A8H3RK68_9EURO</name>
<comment type="cofactor">
    <cofactor evidence="1">
        <name>pyridoxal 5'-phosphate</name>
        <dbReference type="ChEBI" id="CHEBI:597326"/>
    </cofactor>
</comment>
<dbReference type="Gene3D" id="3.20.20.10">
    <property type="entry name" value="Alanine racemase"/>
    <property type="match status" value="1"/>
</dbReference>
<dbReference type="SUPFAM" id="SSF51419">
    <property type="entry name" value="PLP-binding barrel"/>
    <property type="match status" value="1"/>
</dbReference>
<gene>
    <name evidence="22" type="ORF">IFM46972_02166</name>
</gene>
<evidence type="ECO:0000256" key="4">
    <source>
        <dbReference type="ARBA" id="ARBA00009897"/>
    </source>
</evidence>
<dbReference type="EC" id="4.3.1.18" evidence="16"/>
<evidence type="ECO:0000256" key="1">
    <source>
        <dbReference type="ARBA" id="ARBA00001933"/>
    </source>
</evidence>
<evidence type="ECO:0000313" key="22">
    <source>
        <dbReference type="EMBL" id="GFF27783.1"/>
    </source>
</evidence>
<dbReference type="Gene3D" id="2.40.37.20">
    <property type="entry name" value="D-serine dehydratase-like domain"/>
    <property type="match status" value="1"/>
</dbReference>
<evidence type="ECO:0000256" key="18">
    <source>
        <dbReference type="ARBA" id="ARBA00075219"/>
    </source>
</evidence>
<dbReference type="GO" id="GO:0005524">
    <property type="term" value="F:ATP binding"/>
    <property type="evidence" value="ECO:0007669"/>
    <property type="project" value="UniProtKB-KW"/>
</dbReference>
<dbReference type="GO" id="GO:0070178">
    <property type="term" value="P:D-serine metabolic process"/>
    <property type="evidence" value="ECO:0007669"/>
    <property type="project" value="UniProtKB-ARBA"/>
</dbReference>
<dbReference type="InterPro" id="IPR001608">
    <property type="entry name" value="Ala_racemase_N"/>
</dbReference>
<keyword evidence="10" id="KW-0862">Zinc</keyword>
<comment type="cofactor">
    <cofactor evidence="2">
        <name>Zn(2+)</name>
        <dbReference type="ChEBI" id="CHEBI:29105"/>
    </cofactor>
</comment>
<dbReference type="InterPro" id="IPR014746">
    <property type="entry name" value="Gln_synth/guanido_kin_cat_dom"/>
</dbReference>
<dbReference type="Pfam" id="PF00120">
    <property type="entry name" value="Gln-synt_C"/>
    <property type="match status" value="1"/>
</dbReference>
<dbReference type="GO" id="GO:0046872">
    <property type="term" value="F:metal ion binding"/>
    <property type="evidence" value="ECO:0007669"/>
    <property type="project" value="UniProtKB-KW"/>
</dbReference>
<evidence type="ECO:0000256" key="5">
    <source>
        <dbReference type="ARBA" id="ARBA00021364"/>
    </source>
</evidence>
<evidence type="ECO:0000256" key="2">
    <source>
        <dbReference type="ARBA" id="ARBA00001947"/>
    </source>
</evidence>
<evidence type="ECO:0000256" key="17">
    <source>
        <dbReference type="ARBA" id="ARBA00069616"/>
    </source>
</evidence>
<evidence type="ECO:0000256" key="14">
    <source>
        <dbReference type="ARBA" id="ARBA00051198"/>
    </source>
</evidence>
<dbReference type="Gene3D" id="3.30.590.10">
    <property type="entry name" value="Glutamine synthetase/guanido kinase, catalytic domain"/>
    <property type="match status" value="1"/>
</dbReference>
<proteinExistence type="inferred from homology"/>
<dbReference type="InterPro" id="IPR029066">
    <property type="entry name" value="PLP-binding_barrel"/>
</dbReference>
<keyword evidence="8" id="KW-0479">Metal-binding</keyword>
<keyword evidence="7" id="KW-0436">Ligase</keyword>
<dbReference type="AlphaFoldDB" id="A0A8H3RK68"/>
<evidence type="ECO:0000256" key="9">
    <source>
        <dbReference type="ARBA" id="ARBA00022741"/>
    </source>
</evidence>
<dbReference type="PANTHER" id="PTHR43785">
    <property type="entry name" value="GAMMA-GLUTAMYLPUTRESCINE SYNTHETASE"/>
    <property type="match status" value="1"/>
</dbReference>
<dbReference type="GO" id="GO:0004356">
    <property type="term" value="F:glutamine synthetase activity"/>
    <property type="evidence" value="ECO:0007669"/>
    <property type="project" value="InterPro"/>
</dbReference>
<dbReference type="Pfam" id="PF01168">
    <property type="entry name" value="Ala_racemase_N"/>
    <property type="match status" value="1"/>
</dbReference>
<dbReference type="FunFam" id="3.30.590.10:FF:000005">
    <property type="entry name" value="Probable glutamine synthetase"/>
    <property type="match status" value="1"/>
</dbReference>
<protein>
    <recommendedName>
        <fullName evidence="17">D-serine dehydratase</fullName>
        <ecNumber evidence="16">4.3.1.18</ecNumber>
    </recommendedName>
    <alternativeName>
        <fullName evidence="18">D-serine deaminase</fullName>
    </alternativeName>
    <alternativeName>
        <fullName evidence="5">Glutamine synthetase</fullName>
    </alternativeName>
</protein>
<evidence type="ECO:0000256" key="10">
    <source>
        <dbReference type="ARBA" id="ARBA00022833"/>
    </source>
</evidence>
<dbReference type="GO" id="GO:0006576">
    <property type="term" value="P:biogenic amine metabolic process"/>
    <property type="evidence" value="ECO:0007669"/>
    <property type="project" value="UniProtKB-ARBA"/>
</dbReference>
<reference evidence="22 23" key="1">
    <citation type="submission" date="2020-01" db="EMBL/GenBank/DDBJ databases">
        <title>Draft genome sequence of Aspergillus udagawae IFM 46972.</title>
        <authorList>
            <person name="Takahashi H."/>
            <person name="Yaguchi T."/>
        </authorList>
    </citation>
    <scope>NUCLEOTIDE SEQUENCE [LARGE SCALE GENOMIC DNA]</scope>
    <source>
        <strain evidence="22 23">IFM 46972</strain>
    </source>
</reference>
<keyword evidence="9" id="KW-0547">Nucleotide-binding</keyword>
<evidence type="ECO:0000256" key="8">
    <source>
        <dbReference type="ARBA" id="ARBA00022723"/>
    </source>
</evidence>
<keyword evidence="13" id="KW-0456">Lyase</keyword>
<dbReference type="InterPro" id="IPR036651">
    <property type="entry name" value="Gln_synt_N_sf"/>
</dbReference>
<dbReference type="InterPro" id="IPR026956">
    <property type="entry name" value="D-ser_dehydrat-like_dom"/>
</dbReference>
<sequence>MSQDTITVEDLPRLLEHDISVKVAGIDCDGILRGKVMAKEKFLGIAQKGFGFSSAVFGWDMQDVLYTTDAKIAPPESGYVDFIAVPDLSSYRRIPWEDNIPFFLVRFVQNDKPVTADGRSMLRSITDKLAEAKCQAMAGVELEFMNFQTPSQDGYANGSQTRDIAAFLEKNAPSALRPMTAGSFSYSATRPVAFKKYFWDIFNTSAQFNCGIEGWHTEGGPGVYEAALKVCSITEMADRVSLFKLLAKSIGIEHGITPCFMAKPMYGQPGSSGHIHISLCDLEGKNMFARDTPDPNAPWSDAASLSDMGRQFLAGLLEALPDIMPLFAPTINSYKRLVENYWAPVNISWGLEDRMASIRIITPPVCKPGATRMEVRIPGADLHPHYALGVILAAGWRGIEKKLDIKVPPMSALKKGDRPALLPNTLEEAIKRFSAPESVAREILDGEFVDFFTATREHELKVWREAVTDCQLLYAMDFSLQNHKSFIGRPATDLPTPSVVLSKPTLERNIKQLLQDVKELGISFRPHVKTLKSLEVTRMMLGNGTHRRIVASTLCEIRGALPLAEEGILDECLYGLPIYPSALPQLAALSLKLRIVLMVDNEAQIDALEAFAQSTGRTAPWPVFIKVDVGSHRAGLESSSPALHSLVEKVEGSSAAEVYGFYCHAGHSYACRTEEAAAAVLRSEVEGVVRAAGYLARKEGRKVVVSFGSTPTAHVVNSLRRALPEGMEVELHAGNFPANDLQQVCTGLVAEDQQAVRVLAEVCSVYPERNEALINAGTVALTKETSEVVGFGRVTDRPGWAVVRMAQEHGILGLTDASAGQRIEEVFHVGQKVMLYIQHACITASQHHVYYVVDEGDVVRETWVPWKGW</sequence>
<evidence type="ECO:0000256" key="6">
    <source>
        <dbReference type="ARBA" id="ARBA00022575"/>
    </source>
</evidence>
<comment type="similarity">
    <text evidence="3">Belongs to the DSD1 family.</text>
</comment>
<dbReference type="Pfam" id="PF14031">
    <property type="entry name" value="D-ser_dehydrat"/>
    <property type="match status" value="1"/>
</dbReference>
<keyword evidence="6" id="KW-0216">Detoxification</keyword>
<dbReference type="FunFam" id="2.40.37.20:FF:000002">
    <property type="entry name" value="D-serine dehydratase"/>
    <property type="match status" value="1"/>
</dbReference>
<dbReference type="InterPro" id="IPR008146">
    <property type="entry name" value="Gln_synth_cat_dom"/>
</dbReference>
<evidence type="ECO:0000256" key="15">
    <source>
        <dbReference type="ARBA" id="ARBA00055764"/>
    </source>
</evidence>
<dbReference type="PROSITE" id="PS51987">
    <property type="entry name" value="GS_CATALYTIC"/>
    <property type="match status" value="1"/>
</dbReference>
<evidence type="ECO:0000256" key="19">
    <source>
        <dbReference type="PROSITE-ProRule" id="PRU01331"/>
    </source>
</evidence>
<feature type="domain" description="GS catalytic" evidence="21">
    <location>
        <begin position="118"/>
        <end position="539"/>
    </location>
</feature>
<evidence type="ECO:0000256" key="20">
    <source>
        <dbReference type="RuleBase" id="RU000384"/>
    </source>
</evidence>
<comment type="similarity">
    <text evidence="4 19 20">Belongs to the glutamine synthetase family.</text>
</comment>
<dbReference type="EMBL" id="BLKC01000010">
    <property type="protein sequence ID" value="GFF27783.1"/>
    <property type="molecule type" value="Genomic_DNA"/>
</dbReference>
<comment type="function">
    <text evidence="15">Catalyzes the conversion of D-serine to pyruvate and ammonia. May play a role in D-serine detoxification.</text>
</comment>
<dbReference type="InterPro" id="IPR042208">
    <property type="entry name" value="D-ser_dehydrat-like_sf"/>
</dbReference>